<dbReference type="Gramene" id="ONK63668">
    <property type="protein sequence ID" value="ONK63668"/>
    <property type="gene ID" value="A4U43_C07F17660"/>
</dbReference>
<organism evidence="2 3">
    <name type="scientific">Asparagus officinalis</name>
    <name type="common">Garden asparagus</name>
    <dbReference type="NCBI Taxonomy" id="4686"/>
    <lineage>
        <taxon>Eukaryota</taxon>
        <taxon>Viridiplantae</taxon>
        <taxon>Streptophyta</taxon>
        <taxon>Embryophyta</taxon>
        <taxon>Tracheophyta</taxon>
        <taxon>Spermatophyta</taxon>
        <taxon>Magnoliopsida</taxon>
        <taxon>Liliopsida</taxon>
        <taxon>Asparagales</taxon>
        <taxon>Asparagaceae</taxon>
        <taxon>Asparagoideae</taxon>
        <taxon>Asparagus</taxon>
    </lineage>
</organism>
<reference evidence="3" key="1">
    <citation type="journal article" date="2017" name="Nat. Commun.">
        <title>The asparagus genome sheds light on the origin and evolution of a young Y chromosome.</title>
        <authorList>
            <person name="Harkess A."/>
            <person name="Zhou J."/>
            <person name="Xu C."/>
            <person name="Bowers J.E."/>
            <person name="Van der Hulst R."/>
            <person name="Ayyampalayam S."/>
            <person name="Mercati F."/>
            <person name="Riccardi P."/>
            <person name="McKain M.R."/>
            <person name="Kakrana A."/>
            <person name="Tang H."/>
            <person name="Ray J."/>
            <person name="Groenendijk J."/>
            <person name="Arikit S."/>
            <person name="Mathioni S.M."/>
            <person name="Nakano M."/>
            <person name="Shan H."/>
            <person name="Telgmann-Rauber A."/>
            <person name="Kanno A."/>
            <person name="Yue Z."/>
            <person name="Chen H."/>
            <person name="Li W."/>
            <person name="Chen Y."/>
            <person name="Xu X."/>
            <person name="Zhang Y."/>
            <person name="Luo S."/>
            <person name="Chen H."/>
            <person name="Gao J."/>
            <person name="Mao Z."/>
            <person name="Pires J.C."/>
            <person name="Luo M."/>
            <person name="Kudrna D."/>
            <person name="Wing R.A."/>
            <person name="Meyers B.C."/>
            <person name="Yi K."/>
            <person name="Kong H."/>
            <person name="Lavrijsen P."/>
            <person name="Sunseri F."/>
            <person name="Falavigna A."/>
            <person name="Ye Y."/>
            <person name="Leebens-Mack J.H."/>
            <person name="Chen G."/>
        </authorList>
    </citation>
    <scope>NUCLEOTIDE SEQUENCE [LARGE SCALE GENOMIC DNA]</scope>
    <source>
        <strain evidence="3">cv. DH0086</strain>
    </source>
</reference>
<dbReference type="AlphaFoldDB" id="A0A5P1ECR9"/>
<keyword evidence="3" id="KW-1185">Reference proteome</keyword>
<gene>
    <name evidence="2" type="ORF">A4U43_C07F17660</name>
</gene>
<sequence>MVDGGSGGVELRRGGRWRRIVAVDPECNMDILLRFATLVKLLTLPVDMQLVPGSKNEVNSTINDQAQPVPSPRSVFVRRNK</sequence>
<dbReference type="Proteomes" id="UP000243459">
    <property type="component" value="Chromosome 7"/>
</dbReference>
<accession>A0A5P1ECR9</accession>
<evidence type="ECO:0000313" key="2">
    <source>
        <dbReference type="EMBL" id="ONK63668.1"/>
    </source>
</evidence>
<feature type="region of interest" description="Disordered" evidence="1">
    <location>
        <begin position="59"/>
        <end position="81"/>
    </location>
</feature>
<dbReference type="EMBL" id="CM007387">
    <property type="protein sequence ID" value="ONK63668.1"/>
    <property type="molecule type" value="Genomic_DNA"/>
</dbReference>
<evidence type="ECO:0000256" key="1">
    <source>
        <dbReference type="SAM" id="MobiDB-lite"/>
    </source>
</evidence>
<evidence type="ECO:0000313" key="3">
    <source>
        <dbReference type="Proteomes" id="UP000243459"/>
    </source>
</evidence>
<name>A0A5P1ECR9_ASPOF</name>
<feature type="compositionally biased region" description="Polar residues" evidence="1">
    <location>
        <begin position="59"/>
        <end position="68"/>
    </location>
</feature>
<proteinExistence type="predicted"/>
<protein>
    <submittedName>
        <fullName evidence="2">Uncharacterized protein</fullName>
    </submittedName>
</protein>